<evidence type="ECO:0000313" key="2">
    <source>
        <dbReference type="Proteomes" id="UP000694941"/>
    </source>
</evidence>
<sequence length="127" mass="13407">MISSPTFTYTSPATVLPPPSAPLVSPIEALRTGTLTQVASSVPFSKELQAANDYTPNLITDSGSSSMILTLSSSNARANLRGAVSPFSPSEGGNSDGDTTDEVYQGSTYDDNSQNRRPFTEFSYEAT</sequence>
<feature type="compositionally biased region" description="Polar residues" evidence="1">
    <location>
        <begin position="87"/>
        <end position="97"/>
    </location>
</feature>
<feature type="compositionally biased region" description="Polar residues" evidence="1">
    <location>
        <begin position="105"/>
        <end position="117"/>
    </location>
</feature>
<feature type="region of interest" description="Disordered" evidence="1">
    <location>
        <begin position="81"/>
        <end position="127"/>
    </location>
</feature>
<dbReference type="RefSeq" id="XP_022239413.1">
    <property type="nucleotide sequence ID" value="XM_022383705.1"/>
</dbReference>
<dbReference type="Proteomes" id="UP000694941">
    <property type="component" value="Unplaced"/>
</dbReference>
<keyword evidence="2" id="KW-1185">Reference proteome</keyword>
<gene>
    <name evidence="3" type="primary">LOC111085389</name>
</gene>
<accession>A0ABM1S708</accession>
<proteinExistence type="predicted"/>
<evidence type="ECO:0000313" key="3">
    <source>
        <dbReference type="RefSeq" id="XP_022239413.1"/>
    </source>
</evidence>
<evidence type="ECO:0000256" key="1">
    <source>
        <dbReference type="SAM" id="MobiDB-lite"/>
    </source>
</evidence>
<reference evidence="3" key="1">
    <citation type="submission" date="2025-08" db="UniProtKB">
        <authorList>
            <consortium name="RefSeq"/>
        </authorList>
    </citation>
    <scope>IDENTIFICATION</scope>
    <source>
        <tissue evidence="3">Muscle</tissue>
    </source>
</reference>
<name>A0ABM1S708_LIMPO</name>
<protein>
    <submittedName>
        <fullName evidence="3">Uncharacterized protein LOC111085389</fullName>
    </submittedName>
</protein>
<organism evidence="2 3">
    <name type="scientific">Limulus polyphemus</name>
    <name type="common">Atlantic horseshoe crab</name>
    <dbReference type="NCBI Taxonomy" id="6850"/>
    <lineage>
        <taxon>Eukaryota</taxon>
        <taxon>Metazoa</taxon>
        <taxon>Ecdysozoa</taxon>
        <taxon>Arthropoda</taxon>
        <taxon>Chelicerata</taxon>
        <taxon>Merostomata</taxon>
        <taxon>Xiphosura</taxon>
        <taxon>Limulidae</taxon>
        <taxon>Limulus</taxon>
    </lineage>
</organism>
<dbReference type="GeneID" id="111085389"/>